<dbReference type="InterPro" id="IPR021735">
    <property type="entry name" value="DUF3306"/>
</dbReference>
<name>A0A1W2ALS1_9RHOB</name>
<dbReference type="Pfam" id="PF11748">
    <property type="entry name" value="DUF3306"/>
    <property type="match status" value="1"/>
</dbReference>
<feature type="region of interest" description="Disordered" evidence="1">
    <location>
        <begin position="16"/>
        <end position="43"/>
    </location>
</feature>
<dbReference type="OrthoDB" id="8100830at2"/>
<evidence type="ECO:0000313" key="3">
    <source>
        <dbReference type="Proteomes" id="UP000192330"/>
    </source>
</evidence>
<protein>
    <recommendedName>
        <fullName evidence="4">DUF3306 domain-containing protein</fullName>
    </recommendedName>
</protein>
<evidence type="ECO:0000256" key="1">
    <source>
        <dbReference type="SAM" id="MobiDB-lite"/>
    </source>
</evidence>
<proteinExistence type="predicted"/>
<reference evidence="2 3" key="1">
    <citation type="submission" date="2017-04" db="EMBL/GenBank/DDBJ databases">
        <authorList>
            <person name="Afonso C.L."/>
            <person name="Miller P.J."/>
            <person name="Scott M.A."/>
            <person name="Spackman E."/>
            <person name="Goraichik I."/>
            <person name="Dimitrov K.M."/>
            <person name="Suarez D.L."/>
            <person name="Swayne D.E."/>
        </authorList>
    </citation>
    <scope>NUCLEOTIDE SEQUENCE [LARGE SCALE GENOMIC DNA]</scope>
    <source>
        <strain evidence="2 3">CGMCC 1.12644</strain>
    </source>
</reference>
<dbReference type="AlphaFoldDB" id="A0A1W2ALS1"/>
<accession>A0A1W2ALS1</accession>
<evidence type="ECO:0008006" key="4">
    <source>
        <dbReference type="Google" id="ProtNLM"/>
    </source>
</evidence>
<evidence type="ECO:0000313" key="2">
    <source>
        <dbReference type="EMBL" id="SMC61462.1"/>
    </source>
</evidence>
<sequence>MSDFWTRRKSAVQAEERAQEAALAEADAQARETELAERPDEELLAEAGMPDPDMLADGEQVRAFMQSALPDRLKTRALRRLWRLDPVLANVDGLVDYGGDFTDAANVVENLQTTYQVGKGMLRAIQARAAEAEQEREEEGDVAAAEVPDQVRDGLAVLPASDDEAQPVVSADPASASEPGPCIDVAGSYETEQAAPTARRMVFSFKENATSPRKQ</sequence>
<dbReference type="RefSeq" id="WP_084351353.1">
    <property type="nucleotide sequence ID" value="NZ_FWYD01000003.1"/>
</dbReference>
<dbReference type="STRING" id="1387277.SAMN06295998_10398"/>
<dbReference type="EMBL" id="FWYD01000003">
    <property type="protein sequence ID" value="SMC61462.1"/>
    <property type="molecule type" value="Genomic_DNA"/>
</dbReference>
<dbReference type="Proteomes" id="UP000192330">
    <property type="component" value="Unassembled WGS sequence"/>
</dbReference>
<gene>
    <name evidence="2" type="ORF">SAMN06295998_10398</name>
</gene>
<organism evidence="2 3">
    <name type="scientific">Primorskyibacter flagellatus</name>
    <dbReference type="NCBI Taxonomy" id="1387277"/>
    <lineage>
        <taxon>Bacteria</taxon>
        <taxon>Pseudomonadati</taxon>
        <taxon>Pseudomonadota</taxon>
        <taxon>Alphaproteobacteria</taxon>
        <taxon>Rhodobacterales</taxon>
        <taxon>Roseobacteraceae</taxon>
        <taxon>Primorskyibacter</taxon>
    </lineage>
</organism>
<feature type="compositionally biased region" description="Basic and acidic residues" evidence="1">
    <location>
        <begin position="28"/>
        <end position="38"/>
    </location>
</feature>
<keyword evidence="3" id="KW-1185">Reference proteome</keyword>
<feature type="region of interest" description="Disordered" evidence="1">
    <location>
        <begin position="158"/>
        <end position="185"/>
    </location>
</feature>